<proteinExistence type="predicted"/>
<keyword evidence="1" id="KW-0689">Ribosomal protein</keyword>
<dbReference type="Proteomes" id="UP001172386">
    <property type="component" value="Unassembled WGS sequence"/>
</dbReference>
<accession>A0ACC3AD65</accession>
<reference evidence="1" key="1">
    <citation type="submission" date="2022-10" db="EMBL/GenBank/DDBJ databases">
        <title>Culturing micro-colonial fungi from biological soil crusts in the Mojave desert and describing Neophaeococcomyces mojavensis, and introducing the new genera and species Taxawa tesnikishii.</title>
        <authorList>
            <person name="Kurbessoian T."/>
            <person name="Stajich J.E."/>
        </authorList>
    </citation>
    <scope>NUCLEOTIDE SEQUENCE</scope>
    <source>
        <strain evidence="1">JES_112</strain>
    </source>
</reference>
<evidence type="ECO:0000313" key="1">
    <source>
        <dbReference type="EMBL" id="KAJ9660065.1"/>
    </source>
</evidence>
<dbReference type="EMBL" id="JAPDRQ010000034">
    <property type="protein sequence ID" value="KAJ9660065.1"/>
    <property type="molecule type" value="Genomic_DNA"/>
</dbReference>
<comment type="caution">
    <text evidence="1">The sequence shown here is derived from an EMBL/GenBank/DDBJ whole genome shotgun (WGS) entry which is preliminary data.</text>
</comment>
<name>A0ACC3AD65_9EURO</name>
<gene>
    <name evidence="1" type="primary">mrpl3</name>
    <name evidence="1" type="ORF">H2198_002762</name>
</gene>
<organism evidence="1 2">
    <name type="scientific">Neophaeococcomyces mojaviensis</name>
    <dbReference type="NCBI Taxonomy" id="3383035"/>
    <lineage>
        <taxon>Eukaryota</taxon>
        <taxon>Fungi</taxon>
        <taxon>Dikarya</taxon>
        <taxon>Ascomycota</taxon>
        <taxon>Pezizomycotina</taxon>
        <taxon>Eurotiomycetes</taxon>
        <taxon>Chaetothyriomycetidae</taxon>
        <taxon>Chaetothyriales</taxon>
        <taxon>Chaetothyriales incertae sedis</taxon>
        <taxon>Neophaeococcomyces</taxon>
    </lineage>
</organism>
<protein>
    <submittedName>
        <fullName evidence="1">54S ribosomal protein L3 mitochondrial</fullName>
    </submittedName>
</protein>
<sequence length="407" mass="44884">MKAVRLLRWSGSVLSPRTRPEFFPIRQSIHLIQCRTQATAAATIDHIEEASDLSPSQPAYIPEDVLTRLPSPPIEASRTSAKLAALHARLSLPSRLPIETLARTLVDQTADHNPKFNNSSFSVLGNDLLAYYTSEYIICQYPRLPLAVVFAAMYAYCGPKALATITREWGVQPAAAPGGEVDPGFLQFMRLPPEPQPERLGPELVSTQSAMVASPNNPNIVEKRRRSISNRTVYDDEFGEPKSSGIEQSIDLSQGVTMEKASANFVRAVIGAVYLHAGRAASKQFYKDHFMSRQLNMASLFQFRTPTKDLSKLCAREGFQPPIARILSETGRLSRHPVFVVGVFSGKEKLGEGAGSSLDEARTRAAVAALKSWYLYSPLDWKLPSDTEEANAKQWVPQMVDQGDVVV</sequence>
<keyword evidence="1" id="KW-0687">Ribonucleoprotein</keyword>
<keyword evidence="2" id="KW-1185">Reference proteome</keyword>
<evidence type="ECO:0000313" key="2">
    <source>
        <dbReference type="Proteomes" id="UP001172386"/>
    </source>
</evidence>